<dbReference type="CDD" id="cd22908">
    <property type="entry name" value="HFD_NFYC-like"/>
    <property type="match status" value="1"/>
</dbReference>
<dbReference type="Gene3D" id="1.10.20.10">
    <property type="entry name" value="Histone, subunit A"/>
    <property type="match status" value="1"/>
</dbReference>
<dbReference type="GO" id="GO:0005634">
    <property type="term" value="C:nucleus"/>
    <property type="evidence" value="ECO:0007669"/>
    <property type="project" value="UniProtKB-SubCell"/>
</dbReference>
<dbReference type="SMART" id="SM00516">
    <property type="entry name" value="SEC14"/>
    <property type="match status" value="1"/>
</dbReference>
<dbReference type="CDD" id="cd00170">
    <property type="entry name" value="SEC14"/>
    <property type="match status" value="1"/>
</dbReference>
<dbReference type="Gene3D" id="3.40.525.10">
    <property type="entry name" value="CRAL-TRIO lipid binding domain"/>
    <property type="match status" value="1"/>
</dbReference>
<sequence>MEDLDDEFHEPLVEAPTRVSPSKAPSGAAYKEASKQINVPYGPSTAYAVPEYDPTDASYTGMEHGSSWPRGGRTTTDRSVLLSRLDVWVSGIYTIVAALTIIQGFGIMLHFTLSSILLGLYLMAFGIGLILYDLKSVVYGVSIEVWFPFLGNYLGRGFIVMQQECRRLLVSPTVILHLAASVDHAGSLLLQVMSVYVVYSWLSLELRDDAATFSAIDVVGEGSLLSSVGHVASCLSLPLFIALYRSFKWQPMTYLGLCLGLGWLAFSWLLMGLTDSFSVMFFVRALGAGVCGVLASTITIAQEYHSGVEIKSLLRPHFGRVICALFVGLCAVADVAQDPSIHLSFMSLMALLALGTSFAVRYFSKTQAILREVEEKNSLLIESEPSPMQMSPLAPTSKSKALTTRLQAPRPHFKDIRALCPHYLYGKTERGHPIWIIQVGQMQLQAVQQAGFTSLCLKDHFAYMVSYIEHTSNSSPILVIIDLEGLKLIETQGWTIDWVCTIIKHLQREFEDTMHKAYVVNVPFWFSWVWKTIRANVDVDTLEKIVFLKSKLRKPINFEPLQLSVGLLSLLPTQYGGENPIALDEAVEELALNEHISSVNAAFENSREVVQGDSDDSDIEDAFFDCTPVDSLDEIEIDVDKPCRVNDEEYHALRILVAPPAHRDRIFVPLLSSTNVALHKALRVFFGHIFVHFAFDSLYPLWALNHPSLALSTPLVRLGLASLAMGVAAGVHLALRHVPLVSVDQMFAVQLAIFGTFPLLQLVESHLLRWPLVICLLLGKSVVEDGLTQFLWRLVHQAAIRDQSSESEDVAKVIERTLVWFWMLAQAFANFSIPLLFTGIHHIWFNNVRMALGLVYIVSGSLLAVVYFQIRGVPHCLRQRRAVETDFVLSSEVSTAVVESALTNVGKMQREELSEEQNPNLQLQQLQMQQQQLQQQQMQLHAFWQTQIQEISQIDPEVQDFKTHQLPLARIKKIMKSDEDVRMISAEAPVLFAKACEMFILELSLRAWIHTEENKRRTLQRNDIAMAITKTDTFDFLIDIVPREDIKLPGKKEGAMDPQMVYQQQLQQQQAAMLHQFMQSQASGNPAMWPPQQLQMMQHYQQQLQGMQPSGADATAQQQSTTGQQAQNGQNARSGVDV</sequence>
<dbReference type="GO" id="GO:0046982">
    <property type="term" value="F:protein heterodimerization activity"/>
    <property type="evidence" value="ECO:0007669"/>
    <property type="project" value="InterPro"/>
</dbReference>
<evidence type="ECO:0000256" key="7">
    <source>
        <dbReference type="SAM" id="MobiDB-lite"/>
    </source>
</evidence>
<dbReference type="SUPFAM" id="SSF47113">
    <property type="entry name" value="Histone-fold"/>
    <property type="match status" value="1"/>
</dbReference>
<protein>
    <submittedName>
        <fullName evidence="10">Nuclear transcription factor Y subunit</fullName>
    </submittedName>
</protein>
<dbReference type="Pfam" id="PF00650">
    <property type="entry name" value="CRAL_TRIO"/>
    <property type="match status" value="1"/>
</dbReference>
<proteinExistence type="inferred from homology"/>
<keyword evidence="8" id="KW-0812">Transmembrane</keyword>
<accession>A0A1V9YSI2</accession>
<dbReference type="PROSITE" id="PS50191">
    <property type="entry name" value="CRAL_TRIO"/>
    <property type="match status" value="1"/>
</dbReference>
<dbReference type="InterPro" id="IPR001251">
    <property type="entry name" value="CRAL-TRIO_dom"/>
</dbReference>
<dbReference type="PANTHER" id="PTHR10252:SF8">
    <property type="entry name" value="NUCLEAR TRANSCRIPTION FACTOR Y SUBUNIT GAMMA"/>
    <property type="match status" value="1"/>
</dbReference>
<evidence type="ECO:0000256" key="3">
    <source>
        <dbReference type="ARBA" id="ARBA00023125"/>
    </source>
</evidence>
<dbReference type="InterPro" id="IPR036865">
    <property type="entry name" value="CRAL-TRIO_dom_sf"/>
</dbReference>
<dbReference type="STRING" id="74557.A0A1V9YSI2"/>
<evidence type="ECO:0000259" key="9">
    <source>
        <dbReference type="PROSITE" id="PS50191"/>
    </source>
</evidence>
<evidence type="ECO:0000313" key="11">
    <source>
        <dbReference type="Proteomes" id="UP000243217"/>
    </source>
</evidence>
<keyword evidence="5" id="KW-0539">Nucleus</keyword>
<evidence type="ECO:0000256" key="5">
    <source>
        <dbReference type="ARBA" id="ARBA00023242"/>
    </source>
</evidence>
<feature type="transmembrane region" description="Helical" evidence="8">
    <location>
        <begin position="850"/>
        <end position="870"/>
    </location>
</feature>
<reference evidence="10 11" key="1">
    <citation type="journal article" date="2014" name="Genome Biol. Evol.">
        <title>The secreted proteins of Achlya hypogyna and Thraustotheca clavata identify the ancestral oomycete secretome and reveal gene acquisitions by horizontal gene transfer.</title>
        <authorList>
            <person name="Misner I."/>
            <person name="Blouin N."/>
            <person name="Leonard G."/>
            <person name="Richards T.A."/>
            <person name="Lane C.E."/>
        </authorList>
    </citation>
    <scope>NUCLEOTIDE SEQUENCE [LARGE SCALE GENOMIC DNA]</scope>
    <source>
        <strain evidence="10 11">ATCC 34112</strain>
    </source>
</reference>
<dbReference type="SUPFAM" id="SSF52087">
    <property type="entry name" value="CRAL/TRIO domain"/>
    <property type="match status" value="1"/>
</dbReference>
<evidence type="ECO:0000256" key="4">
    <source>
        <dbReference type="ARBA" id="ARBA00023163"/>
    </source>
</evidence>
<dbReference type="GO" id="GO:0000978">
    <property type="term" value="F:RNA polymerase II cis-regulatory region sequence-specific DNA binding"/>
    <property type="evidence" value="ECO:0007669"/>
    <property type="project" value="TreeGrafter"/>
</dbReference>
<feature type="region of interest" description="Disordered" evidence="7">
    <location>
        <begin position="1101"/>
        <end position="1138"/>
    </location>
</feature>
<keyword evidence="4" id="KW-0804">Transcription</keyword>
<gene>
    <name evidence="10" type="ORF">THRCLA_10192</name>
</gene>
<dbReference type="EMBL" id="JNBS01003089">
    <property type="protein sequence ID" value="OQR88637.1"/>
    <property type="molecule type" value="Genomic_DNA"/>
</dbReference>
<feature type="transmembrane region" description="Helical" evidence="8">
    <location>
        <begin position="251"/>
        <end position="271"/>
    </location>
</feature>
<feature type="transmembrane region" description="Helical" evidence="8">
    <location>
        <begin position="318"/>
        <end position="337"/>
    </location>
</feature>
<feature type="transmembrane region" description="Helical" evidence="8">
    <location>
        <begin position="343"/>
        <end position="363"/>
    </location>
</feature>
<feature type="transmembrane region" description="Helical" evidence="8">
    <location>
        <begin position="138"/>
        <end position="155"/>
    </location>
</feature>
<keyword evidence="8" id="KW-0472">Membrane</keyword>
<dbReference type="AlphaFoldDB" id="A0A1V9YSI2"/>
<evidence type="ECO:0000313" key="10">
    <source>
        <dbReference type="EMBL" id="OQR88637.1"/>
    </source>
</evidence>
<keyword evidence="8" id="KW-1133">Transmembrane helix</keyword>
<feature type="transmembrane region" description="Helical" evidence="8">
    <location>
        <begin position="681"/>
        <end position="702"/>
    </location>
</feature>
<dbReference type="FunFam" id="1.10.20.10:FF:000006">
    <property type="entry name" value="Nuclear transcription factor Y subunit gamma"/>
    <property type="match status" value="1"/>
</dbReference>
<feature type="transmembrane region" description="Helical" evidence="8">
    <location>
        <begin position="87"/>
        <end position="109"/>
    </location>
</feature>
<evidence type="ECO:0000256" key="1">
    <source>
        <dbReference type="ARBA" id="ARBA00004123"/>
    </source>
</evidence>
<feature type="transmembrane region" description="Helical" evidence="8">
    <location>
        <begin position="277"/>
        <end position="298"/>
    </location>
</feature>
<dbReference type="InterPro" id="IPR009072">
    <property type="entry name" value="Histone-fold"/>
</dbReference>
<dbReference type="PANTHER" id="PTHR10252">
    <property type="entry name" value="HISTONE-LIKE TRANSCRIPTION FACTOR CCAAT-RELATED"/>
    <property type="match status" value="1"/>
</dbReference>
<dbReference type="InterPro" id="IPR050568">
    <property type="entry name" value="Transcr_DNA_Rep_Reg"/>
</dbReference>
<keyword evidence="3" id="KW-0238">DNA-binding</keyword>
<comment type="caution">
    <text evidence="10">The sequence shown here is derived from an EMBL/GenBank/DDBJ whole genome shotgun (WGS) entry which is preliminary data.</text>
</comment>
<feature type="transmembrane region" description="Helical" evidence="8">
    <location>
        <begin position="116"/>
        <end position="132"/>
    </location>
</feature>
<organism evidence="10 11">
    <name type="scientific">Thraustotheca clavata</name>
    <dbReference type="NCBI Taxonomy" id="74557"/>
    <lineage>
        <taxon>Eukaryota</taxon>
        <taxon>Sar</taxon>
        <taxon>Stramenopiles</taxon>
        <taxon>Oomycota</taxon>
        <taxon>Saprolegniomycetes</taxon>
        <taxon>Saprolegniales</taxon>
        <taxon>Achlyaceae</taxon>
        <taxon>Thraustotheca</taxon>
    </lineage>
</organism>
<keyword evidence="2" id="KW-0805">Transcription regulation</keyword>
<feature type="transmembrane region" description="Helical" evidence="8">
    <location>
        <begin position="819"/>
        <end position="838"/>
    </location>
</feature>
<feature type="region of interest" description="Disordered" evidence="7">
    <location>
        <begin position="1"/>
        <end position="26"/>
    </location>
</feature>
<dbReference type="OrthoDB" id="1272441at2759"/>
<dbReference type="GO" id="GO:0000981">
    <property type="term" value="F:DNA-binding transcription factor activity, RNA polymerase II-specific"/>
    <property type="evidence" value="ECO:0007669"/>
    <property type="project" value="TreeGrafter"/>
</dbReference>
<name>A0A1V9YSI2_9STRA</name>
<dbReference type="Pfam" id="PF00808">
    <property type="entry name" value="CBFD_NFYB_HMF"/>
    <property type="match status" value="1"/>
</dbReference>
<dbReference type="InterPro" id="IPR003958">
    <property type="entry name" value="CBFA_NFYB_domain"/>
</dbReference>
<comment type="subcellular location">
    <subcellularLocation>
        <location evidence="1">Nucleus</location>
    </subcellularLocation>
</comment>
<comment type="similarity">
    <text evidence="6">Belongs to the NFYC/HAP5 subunit family.</text>
</comment>
<feature type="domain" description="CRAL-TRIO" evidence="9">
    <location>
        <begin position="412"/>
        <end position="583"/>
    </location>
</feature>
<evidence type="ECO:0000256" key="2">
    <source>
        <dbReference type="ARBA" id="ARBA00023015"/>
    </source>
</evidence>
<feature type="transmembrane region" description="Helical" evidence="8">
    <location>
        <begin position="714"/>
        <end position="735"/>
    </location>
</feature>
<evidence type="ECO:0000256" key="8">
    <source>
        <dbReference type="SAM" id="Phobius"/>
    </source>
</evidence>
<keyword evidence="11" id="KW-1185">Reference proteome</keyword>
<evidence type="ECO:0000256" key="6">
    <source>
        <dbReference type="ARBA" id="ARBA00038129"/>
    </source>
</evidence>
<feature type="compositionally biased region" description="Low complexity" evidence="7">
    <location>
        <begin position="1101"/>
        <end position="1132"/>
    </location>
</feature>
<dbReference type="Proteomes" id="UP000243217">
    <property type="component" value="Unassembled WGS sequence"/>
</dbReference>